<name>A0ACC2PJ13_9HYME</name>
<comment type="caution">
    <text evidence="1">The sequence shown here is derived from an EMBL/GenBank/DDBJ whole genome shotgun (WGS) entry which is preliminary data.</text>
</comment>
<dbReference type="Proteomes" id="UP001239111">
    <property type="component" value="Chromosome 1"/>
</dbReference>
<evidence type="ECO:0000313" key="2">
    <source>
        <dbReference type="Proteomes" id="UP001239111"/>
    </source>
</evidence>
<evidence type="ECO:0000313" key="1">
    <source>
        <dbReference type="EMBL" id="KAJ8683590.1"/>
    </source>
</evidence>
<keyword evidence="2" id="KW-1185">Reference proteome</keyword>
<accession>A0ACC2PJ13</accession>
<gene>
    <name evidence="1" type="ORF">QAD02_019382</name>
</gene>
<proteinExistence type="predicted"/>
<dbReference type="EMBL" id="CM056741">
    <property type="protein sequence ID" value="KAJ8683590.1"/>
    <property type="molecule type" value="Genomic_DNA"/>
</dbReference>
<sequence>MLLFVMSKFTDVTFFFFTDWHGERDLGRLCISQVPDDNVVHQNHVPYPQPLTLNNETNRRTRGACLSREDRKKRVEEYLQGYRRVKDGKKRPREYSWASLADVTNYYRKREGAGYADYKQRYIPYKGHLSLHGGALFYEHDKESKVKTGWKIEYK</sequence>
<reference evidence="1" key="1">
    <citation type="submission" date="2023-04" db="EMBL/GenBank/DDBJ databases">
        <title>A chromosome-level genome assembly of the parasitoid wasp Eretmocerus hayati.</title>
        <authorList>
            <person name="Zhong Y."/>
            <person name="Liu S."/>
            <person name="Liu Y."/>
        </authorList>
    </citation>
    <scope>NUCLEOTIDE SEQUENCE</scope>
    <source>
        <strain evidence="1">ZJU_SS_LIU_2023</strain>
    </source>
</reference>
<protein>
    <submittedName>
        <fullName evidence="1">Uncharacterized protein</fullName>
    </submittedName>
</protein>
<organism evidence="1 2">
    <name type="scientific">Eretmocerus hayati</name>
    <dbReference type="NCBI Taxonomy" id="131215"/>
    <lineage>
        <taxon>Eukaryota</taxon>
        <taxon>Metazoa</taxon>
        <taxon>Ecdysozoa</taxon>
        <taxon>Arthropoda</taxon>
        <taxon>Hexapoda</taxon>
        <taxon>Insecta</taxon>
        <taxon>Pterygota</taxon>
        <taxon>Neoptera</taxon>
        <taxon>Endopterygota</taxon>
        <taxon>Hymenoptera</taxon>
        <taxon>Apocrita</taxon>
        <taxon>Proctotrupomorpha</taxon>
        <taxon>Chalcidoidea</taxon>
        <taxon>Aphelinidae</taxon>
        <taxon>Aphelininae</taxon>
        <taxon>Eretmocerus</taxon>
    </lineage>
</organism>